<dbReference type="InterPro" id="IPR013758">
    <property type="entry name" value="Topo_IIA_A/C_ab"/>
</dbReference>
<comment type="cofactor">
    <cofactor evidence="2">
        <name>Mg(2+)</name>
        <dbReference type="ChEBI" id="CHEBI:18420"/>
    </cofactor>
</comment>
<comment type="caution">
    <text evidence="9">Lacks conserved residue(s) required for the propagation of feature annotation.</text>
</comment>
<evidence type="ECO:0000313" key="13">
    <source>
        <dbReference type="Proteomes" id="UP000306102"/>
    </source>
</evidence>
<dbReference type="InterPro" id="IPR013760">
    <property type="entry name" value="Topo_IIA-like_dom_sf"/>
</dbReference>
<dbReference type="PANTHER" id="PTHR10169">
    <property type="entry name" value="DNA TOPOISOMERASE/GYRASE"/>
    <property type="match status" value="1"/>
</dbReference>
<dbReference type="AlphaFoldDB" id="A0A4S4DTS8"/>
<keyword evidence="8" id="KW-0413">Isomerase</keyword>
<dbReference type="InterPro" id="IPR002205">
    <property type="entry name" value="Topo_IIA_dom_A"/>
</dbReference>
<dbReference type="EC" id="5.6.2.2" evidence="3"/>
<dbReference type="Pfam" id="PF00521">
    <property type="entry name" value="DNA_topoisoIV"/>
    <property type="match status" value="1"/>
</dbReference>
<dbReference type="GO" id="GO:0005634">
    <property type="term" value="C:nucleus"/>
    <property type="evidence" value="ECO:0007669"/>
    <property type="project" value="TreeGrafter"/>
</dbReference>
<dbReference type="Proteomes" id="UP000306102">
    <property type="component" value="Unassembled WGS sequence"/>
</dbReference>
<evidence type="ECO:0000259" key="11">
    <source>
        <dbReference type="PROSITE" id="PS52040"/>
    </source>
</evidence>
<keyword evidence="6" id="KW-0799">Topoisomerase</keyword>
<dbReference type="STRING" id="542762.A0A4S4DTS8"/>
<keyword evidence="10" id="KW-0732">Signal</keyword>
<sequence length="445" mass="50497">MLNRCDLAGCRCCLVVLLCVVATMAASSVVCTWLVAACMSVACEKDQQQQPMMMMMNQSSSKRFSRWARKRRVLSKCRAGCSEIPKGRLISSGIQGLMSSYVPFEPCNECYSSKGLCSSDFFGDNGFSSLFGSTNVPLSRRQRRFNRAVHFDASDNDTNSGSGILFEDKICVKHWHCPWGSTVVDYIAPVFRLILEENYLSSPMQPLEDTKKNRSLWWMQRKSLDQRLGKFLRDLEDSWFGPIVQFLLLGEWSGCEHQESQKKLMHNLKVKCKVDAHESLIKVIIGGAKHICEREESILQLILNKGCFIDGVGYCNQERWGTYADTSDGFESLSKKALKLILEAAREVEEEECLNREPVILVLDFDVQGGKDHASARYIYTWLSPITRFMFPKDDDILLDYLNEDGQSIEPVWYMPVIPLVLVNGSEDVWYCGAFLSVQMFGTVV</sequence>
<dbReference type="GO" id="GO:0000819">
    <property type="term" value="P:sister chromatid segregation"/>
    <property type="evidence" value="ECO:0007669"/>
    <property type="project" value="TreeGrafter"/>
</dbReference>
<dbReference type="InterPro" id="IPR050634">
    <property type="entry name" value="DNA_Topoisomerase_II"/>
</dbReference>
<dbReference type="PROSITE" id="PS52040">
    <property type="entry name" value="TOPO_IIA"/>
    <property type="match status" value="1"/>
</dbReference>
<dbReference type="InterPro" id="IPR001154">
    <property type="entry name" value="TopoII_euk"/>
</dbReference>
<evidence type="ECO:0000256" key="1">
    <source>
        <dbReference type="ARBA" id="ARBA00000185"/>
    </source>
</evidence>
<feature type="domain" description="Topo IIA-type catalytic" evidence="11">
    <location>
        <begin position="1"/>
        <end position="445"/>
    </location>
</feature>
<dbReference type="GO" id="GO:0006265">
    <property type="term" value="P:DNA topological change"/>
    <property type="evidence" value="ECO:0007669"/>
    <property type="project" value="InterPro"/>
</dbReference>
<dbReference type="PRINTS" id="PR01158">
    <property type="entry name" value="TOPISMRASEII"/>
</dbReference>
<feature type="signal peptide" evidence="10">
    <location>
        <begin position="1"/>
        <end position="25"/>
    </location>
</feature>
<keyword evidence="4" id="KW-0547">Nucleotide-binding</keyword>
<dbReference type="PANTHER" id="PTHR10169:SF38">
    <property type="entry name" value="DNA TOPOISOMERASE 2"/>
    <property type="match status" value="1"/>
</dbReference>
<protein>
    <recommendedName>
        <fullName evidence="3">DNA topoisomerase (ATP-hydrolyzing)</fullName>
        <ecNumber evidence="3">5.6.2.2</ecNumber>
    </recommendedName>
</protein>
<dbReference type="SUPFAM" id="SSF56719">
    <property type="entry name" value="Type II DNA topoisomerase"/>
    <property type="match status" value="1"/>
</dbReference>
<keyword evidence="13" id="KW-1185">Reference proteome</keyword>
<evidence type="ECO:0000256" key="4">
    <source>
        <dbReference type="ARBA" id="ARBA00022741"/>
    </source>
</evidence>
<dbReference type="GO" id="GO:0003677">
    <property type="term" value="F:DNA binding"/>
    <property type="evidence" value="ECO:0007669"/>
    <property type="project" value="UniProtKB-UniRule"/>
</dbReference>
<keyword evidence="5" id="KW-0067">ATP-binding</keyword>
<comment type="caution">
    <text evidence="12">The sequence shown here is derived from an EMBL/GenBank/DDBJ whole genome shotgun (WGS) entry which is preliminary data.</text>
</comment>
<accession>A0A4S4DTS8</accession>
<evidence type="ECO:0000256" key="2">
    <source>
        <dbReference type="ARBA" id="ARBA00001946"/>
    </source>
</evidence>
<feature type="chain" id="PRO_5020493256" description="DNA topoisomerase (ATP-hydrolyzing)" evidence="10">
    <location>
        <begin position="26"/>
        <end position="445"/>
    </location>
</feature>
<evidence type="ECO:0000313" key="12">
    <source>
        <dbReference type="EMBL" id="THG06125.1"/>
    </source>
</evidence>
<gene>
    <name evidence="12" type="ORF">TEA_008002</name>
</gene>
<dbReference type="EMBL" id="SDRB02010493">
    <property type="protein sequence ID" value="THG06125.1"/>
    <property type="molecule type" value="Genomic_DNA"/>
</dbReference>
<reference evidence="12 13" key="1">
    <citation type="journal article" date="2018" name="Proc. Natl. Acad. Sci. U.S.A.">
        <title>Draft genome sequence of Camellia sinensis var. sinensis provides insights into the evolution of the tea genome and tea quality.</title>
        <authorList>
            <person name="Wei C."/>
            <person name="Yang H."/>
            <person name="Wang S."/>
            <person name="Zhao J."/>
            <person name="Liu C."/>
            <person name="Gao L."/>
            <person name="Xia E."/>
            <person name="Lu Y."/>
            <person name="Tai Y."/>
            <person name="She G."/>
            <person name="Sun J."/>
            <person name="Cao H."/>
            <person name="Tong W."/>
            <person name="Gao Q."/>
            <person name="Li Y."/>
            <person name="Deng W."/>
            <person name="Jiang X."/>
            <person name="Wang W."/>
            <person name="Chen Q."/>
            <person name="Zhang S."/>
            <person name="Li H."/>
            <person name="Wu J."/>
            <person name="Wang P."/>
            <person name="Li P."/>
            <person name="Shi C."/>
            <person name="Zheng F."/>
            <person name="Jian J."/>
            <person name="Huang B."/>
            <person name="Shan D."/>
            <person name="Shi M."/>
            <person name="Fang C."/>
            <person name="Yue Y."/>
            <person name="Li F."/>
            <person name="Li D."/>
            <person name="Wei S."/>
            <person name="Han B."/>
            <person name="Jiang C."/>
            <person name="Yin Y."/>
            <person name="Xia T."/>
            <person name="Zhang Z."/>
            <person name="Bennetzen J.L."/>
            <person name="Zhao S."/>
            <person name="Wan X."/>
        </authorList>
    </citation>
    <scope>NUCLEOTIDE SEQUENCE [LARGE SCALE GENOMIC DNA]</scope>
    <source>
        <strain evidence="13">cv. Shuchazao</strain>
        <tissue evidence="12">Leaf</tissue>
    </source>
</reference>
<organism evidence="12 13">
    <name type="scientific">Camellia sinensis var. sinensis</name>
    <name type="common">China tea</name>
    <dbReference type="NCBI Taxonomy" id="542762"/>
    <lineage>
        <taxon>Eukaryota</taxon>
        <taxon>Viridiplantae</taxon>
        <taxon>Streptophyta</taxon>
        <taxon>Embryophyta</taxon>
        <taxon>Tracheophyta</taxon>
        <taxon>Spermatophyta</taxon>
        <taxon>Magnoliopsida</taxon>
        <taxon>eudicotyledons</taxon>
        <taxon>Gunneridae</taxon>
        <taxon>Pentapetalae</taxon>
        <taxon>asterids</taxon>
        <taxon>Ericales</taxon>
        <taxon>Theaceae</taxon>
        <taxon>Camellia</taxon>
    </lineage>
</organism>
<evidence type="ECO:0000256" key="7">
    <source>
        <dbReference type="ARBA" id="ARBA00023125"/>
    </source>
</evidence>
<dbReference type="Gene3D" id="3.90.199.10">
    <property type="entry name" value="Topoisomerase II, domain 5"/>
    <property type="match status" value="1"/>
</dbReference>
<evidence type="ECO:0000256" key="5">
    <source>
        <dbReference type="ARBA" id="ARBA00022840"/>
    </source>
</evidence>
<dbReference type="GO" id="GO:0000712">
    <property type="term" value="P:resolution of meiotic recombination intermediates"/>
    <property type="evidence" value="ECO:0007669"/>
    <property type="project" value="TreeGrafter"/>
</dbReference>
<dbReference type="GO" id="GO:0003918">
    <property type="term" value="F:DNA topoisomerase type II (double strand cut, ATP-hydrolyzing) activity"/>
    <property type="evidence" value="ECO:0007669"/>
    <property type="project" value="UniProtKB-EC"/>
</dbReference>
<comment type="catalytic activity">
    <reaction evidence="1">
        <text>ATP-dependent breakage, passage and rejoining of double-stranded DNA.</text>
        <dbReference type="EC" id="5.6.2.2"/>
    </reaction>
</comment>
<name>A0A4S4DTS8_CAMSN</name>
<evidence type="ECO:0000256" key="3">
    <source>
        <dbReference type="ARBA" id="ARBA00012895"/>
    </source>
</evidence>
<proteinExistence type="predicted"/>
<evidence type="ECO:0000256" key="6">
    <source>
        <dbReference type="ARBA" id="ARBA00023029"/>
    </source>
</evidence>
<evidence type="ECO:0000256" key="9">
    <source>
        <dbReference type="PROSITE-ProRule" id="PRU01384"/>
    </source>
</evidence>
<evidence type="ECO:0000256" key="8">
    <source>
        <dbReference type="ARBA" id="ARBA00023235"/>
    </source>
</evidence>
<keyword evidence="7 9" id="KW-0238">DNA-binding</keyword>
<dbReference type="GO" id="GO:0005524">
    <property type="term" value="F:ATP binding"/>
    <property type="evidence" value="ECO:0007669"/>
    <property type="project" value="UniProtKB-KW"/>
</dbReference>
<evidence type="ECO:0000256" key="10">
    <source>
        <dbReference type="SAM" id="SignalP"/>
    </source>
</evidence>